<dbReference type="AlphaFoldDB" id="A0A6E8VKI2"/>
<evidence type="ECO:0000313" key="2">
    <source>
        <dbReference type="EnsemblMetazoa" id="ACON004674-PA"/>
    </source>
</evidence>
<organism evidence="2 3">
    <name type="scientific">Anopheles coluzzii</name>
    <name type="common">African malaria mosquito</name>
    <dbReference type="NCBI Taxonomy" id="1518534"/>
    <lineage>
        <taxon>Eukaryota</taxon>
        <taxon>Metazoa</taxon>
        <taxon>Ecdysozoa</taxon>
        <taxon>Arthropoda</taxon>
        <taxon>Hexapoda</taxon>
        <taxon>Insecta</taxon>
        <taxon>Pterygota</taxon>
        <taxon>Neoptera</taxon>
        <taxon>Endopterygota</taxon>
        <taxon>Diptera</taxon>
        <taxon>Nematocera</taxon>
        <taxon>Culicoidea</taxon>
        <taxon>Culicidae</taxon>
        <taxon>Anophelinae</taxon>
        <taxon>Anopheles</taxon>
    </lineage>
</organism>
<dbReference type="VEuPathDB" id="VectorBase:ACMO_013525"/>
<evidence type="ECO:0000313" key="3">
    <source>
        <dbReference type="Proteomes" id="UP001105220"/>
    </source>
</evidence>
<evidence type="ECO:0000256" key="1">
    <source>
        <dbReference type="SAM" id="SignalP"/>
    </source>
</evidence>
<dbReference type="RefSeq" id="XP_040241666.2">
    <property type="nucleotide sequence ID" value="XM_040385732.2"/>
</dbReference>
<feature type="signal peptide" evidence="1">
    <location>
        <begin position="1"/>
        <end position="21"/>
    </location>
</feature>
<dbReference type="GeneID" id="120961731"/>
<dbReference type="Proteomes" id="UP001105220">
    <property type="component" value="Unplaced"/>
</dbReference>
<keyword evidence="1" id="KW-0732">Signal</keyword>
<reference key="1">
    <citation type="journal article" date="2019" name="Genes (Basel)">
        <title>A High-Quality De novo Genome Assembly from a Single Mosquito Using PacBio Sequencing.</title>
        <authorList>
            <person name="Kingan S.B."/>
            <person name="Heaton H."/>
            <person name="Cudini J."/>
            <person name="Lambert C.C."/>
            <person name="Baybayan P."/>
            <person name="Galvin B.D."/>
            <person name="Durbin R."/>
            <person name="Korlach J."/>
            <person name="Lawniczak M.K.N."/>
        </authorList>
    </citation>
    <scope>NUCLEOTIDE SEQUENCE [LARGE SCALE GENOMIC DNA]</scope>
    <source>
        <strain>Mali-NIH</strain>
    </source>
</reference>
<accession>A0A6E8VKI2</accession>
<name>A0A6E8VKI2_ANOCL</name>
<reference evidence="2" key="2">
    <citation type="submission" date="2020-05" db="UniProtKB">
        <authorList>
            <consortium name="EnsemblMetazoa"/>
        </authorList>
    </citation>
    <scope>IDENTIFICATION</scope>
    <source>
        <strain evidence="2">Ngousso</strain>
    </source>
</reference>
<protein>
    <submittedName>
        <fullName evidence="2">WAP domain-containing protein</fullName>
    </submittedName>
</protein>
<dbReference type="KEGG" id="acoz:120961731"/>
<dbReference type="EnsemblMetazoa" id="ACON004674-RA">
    <property type="protein sequence ID" value="ACON004674-PA"/>
    <property type="gene ID" value="ACON004674"/>
</dbReference>
<proteinExistence type="predicted"/>
<feature type="chain" id="PRO_5026336787" evidence="1">
    <location>
        <begin position="22"/>
        <end position="335"/>
    </location>
</feature>
<dbReference type="VEuPathDB" id="VectorBase:ACON2_037870"/>
<dbReference type="VEuPathDB" id="VectorBase:ACON004674"/>
<sequence>MHQQILLFVIVTLSCLYFCEAQTDKKQCAKNNEYCLTHRDCCSGSCLSFSYKCVPVPASASEGFISVPVKPVPIDTANRFGADDGGASLTQKTCALNGEYCLTHMECCSGNCLTFSYKCVPLSPSDSAMTGPLYSTPQISMVNFTNRIGDETSSILTTTHTSVPKMCAKIGEYCLTSSECCSKSCLSFAYKCVNRYDLSVVADPNLPVTSTYTSNRFGGTVDETSTGTPKCTSNGLYCVHNKDCCSGACYKSVCSTEIRVGVLESELTRPSVINEPYIQVQNLDDLITRYSGQISTTEQSVTHIEGRCKAIGDSCTRHENCCSSNCHSYRGKCVT</sequence>
<keyword evidence="3" id="KW-1185">Reference proteome</keyword>